<evidence type="ECO:0000259" key="1">
    <source>
        <dbReference type="PROSITE" id="PS50801"/>
    </source>
</evidence>
<feature type="domain" description="STAS" evidence="1">
    <location>
        <begin position="16"/>
        <end position="96"/>
    </location>
</feature>
<dbReference type="Gene3D" id="3.30.750.24">
    <property type="entry name" value="STAS domain"/>
    <property type="match status" value="1"/>
</dbReference>
<dbReference type="InterPro" id="IPR002645">
    <property type="entry name" value="STAS_dom"/>
</dbReference>
<dbReference type="InterPro" id="IPR052746">
    <property type="entry name" value="MlaB_ABC_Transporter"/>
</dbReference>
<evidence type="ECO:0000313" key="2">
    <source>
        <dbReference type="EMBL" id="CBX72891.1"/>
    </source>
</evidence>
<dbReference type="CDD" id="cd07043">
    <property type="entry name" value="STAS_anti-anti-sigma_factors"/>
    <property type="match status" value="1"/>
</dbReference>
<name>F4N483_YEREN</name>
<proteinExistence type="predicted"/>
<dbReference type="AlphaFoldDB" id="F4N483"/>
<dbReference type="SUPFAM" id="SSF52091">
    <property type="entry name" value="SpoIIaa-like"/>
    <property type="match status" value="1"/>
</dbReference>
<reference evidence="2" key="1">
    <citation type="journal article" date="2011" name="BMC Genomics">
        <title>Shotgun sequencing of Yersinia enterocolitica strain W22703 (biotype 2, serotype O:9): genomic evidence for oscillation between invertebrates and mammals.</title>
        <authorList>
            <person name="Fuchs T.M."/>
            <person name="Brandt K."/>
            <person name="Starke M."/>
            <person name="Rattei T."/>
        </authorList>
    </citation>
    <scope>NUCLEOTIDE SEQUENCE</scope>
</reference>
<gene>
    <name evidence="2" type="primary">yrbB</name>
    <name evidence="2" type="ORF">YEW_GE25890</name>
</gene>
<dbReference type="InterPro" id="IPR058548">
    <property type="entry name" value="MlaB-like_STAS"/>
</dbReference>
<dbReference type="PANTHER" id="PTHR35849:SF1">
    <property type="entry name" value="INTERMEMBRANE PHOSPHOLIPID TRANSPORT SYSTEM BINDING PROTEIN MLAB"/>
    <property type="match status" value="1"/>
</dbReference>
<dbReference type="NCBIfam" id="NF033618">
    <property type="entry name" value="mlaB_1"/>
    <property type="match status" value="1"/>
</dbReference>
<dbReference type="PANTHER" id="PTHR35849">
    <property type="entry name" value="BLR2341 PROTEIN"/>
    <property type="match status" value="1"/>
</dbReference>
<dbReference type="InterPro" id="IPR036513">
    <property type="entry name" value="STAS_dom_sf"/>
</dbReference>
<dbReference type="Pfam" id="PF13466">
    <property type="entry name" value="STAS_2"/>
    <property type="match status" value="1"/>
</dbReference>
<dbReference type="PROSITE" id="PS50801">
    <property type="entry name" value="STAS"/>
    <property type="match status" value="1"/>
</dbReference>
<sequence length="115" mass="13071">MIMADELNWQSQQETLVLQGELDRETLLPLWQQREALLADKTRIDVSQLRRVDSSGLALLVHFRELRNKQGRSLAIIGVSDRLSTLIELYNLRDVIPVETIIPVEAVIPVEANNA</sequence>
<accession>F4N483</accession>
<dbReference type="InterPro" id="IPR049743">
    <property type="entry name" value="MlaB"/>
</dbReference>
<protein>
    <submittedName>
        <fullName evidence="2">Uncharacterized protein yrbB</fullName>
    </submittedName>
</protein>
<dbReference type="EMBL" id="FR718709">
    <property type="protein sequence ID" value="CBX72891.1"/>
    <property type="molecule type" value="Genomic_DNA"/>
</dbReference>
<organism evidence="2">
    <name type="scientific">Yersinia enterocolitica W22703</name>
    <dbReference type="NCBI Taxonomy" id="913028"/>
    <lineage>
        <taxon>Bacteria</taxon>
        <taxon>Pseudomonadati</taxon>
        <taxon>Pseudomonadota</taxon>
        <taxon>Gammaproteobacteria</taxon>
        <taxon>Enterobacterales</taxon>
        <taxon>Yersiniaceae</taxon>
        <taxon>Yersinia</taxon>
    </lineage>
</organism>